<accession>A0A514D8Q9</accession>
<organism evidence="2">
    <name type="scientific">Leviviridae sp</name>
    <dbReference type="NCBI Taxonomy" id="2027243"/>
    <lineage>
        <taxon>Viruses</taxon>
        <taxon>Riboviria</taxon>
        <taxon>Orthornavirae</taxon>
        <taxon>Lenarviricota</taxon>
        <taxon>Leviviricetes</taxon>
        <taxon>Norzivirales</taxon>
        <taxon>Fiersviridae</taxon>
    </lineage>
</organism>
<dbReference type="EMBL" id="MN035159">
    <property type="protein sequence ID" value="QDH89992.1"/>
    <property type="molecule type" value="Genomic_RNA"/>
</dbReference>
<evidence type="ECO:0000313" key="2">
    <source>
        <dbReference type="EMBL" id="QDH89992.1"/>
    </source>
</evidence>
<evidence type="ECO:0000256" key="1">
    <source>
        <dbReference type="SAM" id="MobiDB-lite"/>
    </source>
</evidence>
<reference evidence="2" key="1">
    <citation type="submission" date="2019-05" db="EMBL/GenBank/DDBJ databases">
        <title>Metatranscriptomic reconstruction reveals RNA viruses with the potential to shape carbon cycling in soil.</title>
        <authorList>
            <person name="Starr E.P."/>
            <person name="Nuccio E."/>
            <person name="Pett-Ridge J."/>
            <person name="Banfield J.F."/>
            <person name="Firestone M.K."/>
        </authorList>
    </citation>
    <scope>NUCLEOTIDE SEQUENCE</scope>
    <source>
        <strain evidence="2">H1_Bulk_Litter_5_scaffold_844</strain>
    </source>
</reference>
<gene>
    <name evidence="2" type="ORF">H1BulkLitter5844_000004</name>
</gene>
<feature type="region of interest" description="Disordered" evidence="1">
    <location>
        <begin position="1"/>
        <end position="24"/>
    </location>
</feature>
<feature type="compositionally biased region" description="Polar residues" evidence="1">
    <location>
        <begin position="12"/>
        <end position="24"/>
    </location>
</feature>
<sequence>MPIRQRSFAPITGTSIDGQGNTHTGYYGGGSEKIAWGRNTTEAERNGPADSGSAMLLTRDITRYSLAHGRHFNYSTFPKLGGDWYLSHVLAPPSGQNIPVPSDSSIKAQGTTAIARTTPTDPIFSATTFMGETLSDGLPHVVGASLWKEKTRLAKGSGNEFLNYEFGWLPFVSDLRNFAKVVKNHAKILQDFKAGSGKNIRVGYEFPSNEKTSIVKGGGYLILAGQPGAYDTAAVTLSSSSGQKSWFKGAFSYHLPVSNDQFAQAMRFEAYANKLLGTRLTPEVVWNLTPWSWAADWFGNAGDIIHNASALGHDGLVLRYGYIMSSTWNYSFNEGVGDKTKYVSGYRVIRETKQRFPSSPYLGFGASAALSATQTAILAALGMTRGRRG</sequence>
<name>A0A514D8Q9_9VIRU</name>
<protein>
    <submittedName>
        <fullName evidence="2">Uncharacterized protein</fullName>
    </submittedName>
</protein>
<proteinExistence type="predicted"/>